<sequence length="319" mass="34147">MSTALGVAPDSSGQGCDALTHRMVIAAQWANTGVIQGLDVSGRQDLRYGVSPGAAVCSMGEADGMSIAYWGGAGDPCTENTVDAGDATYPRIDAVYIISHTGSPDNLVHVRVQQGTPSASPAEPEVEVGGQVIGYMQMPAGAMSTASAMAWGDVDYALPYGADLGMLGQTVDRRVDLWGDGNVKVWYHEYPVQFYVPTDRWVELEYKGDVSYWYQEPDGSARMPAVDEWLSWAVTFQMDGDDIPYSSFETLAGRGVWTQVYGTKLVKVPKGEHTARIRNGVAAKKGGPGSGPFFHYGLSANGLSYPGRSLTVWDKGPAK</sequence>
<protein>
    <submittedName>
        <fullName evidence="1">Uncharacterized protein</fullName>
    </submittedName>
</protein>
<organism evidence="1 2">
    <name type="scientific">Bifidobacterium asteroides</name>
    <dbReference type="NCBI Taxonomy" id="1684"/>
    <lineage>
        <taxon>Bacteria</taxon>
        <taxon>Bacillati</taxon>
        <taxon>Actinomycetota</taxon>
        <taxon>Actinomycetes</taxon>
        <taxon>Bifidobacteriales</taxon>
        <taxon>Bifidobacteriaceae</taxon>
        <taxon>Bifidobacterium</taxon>
    </lineage>
</organism>
<dbReference type="Proteomes" id="UP000436357">
    <property type="component" value="Unassembled WGS sequence"/>
</dbReference>
<dbReference type="EMBL" id="WKKW01000001">
    <property type="protein sequence ID" value="MSD90166.1"/>
    <property type="molecule type" value="Genomic_DNA"/>
</dbReference>
<gene>
    <name evidence="1" type="ORF">GKC41_00555</name>
</gene>
<evidence type="ECO:0000313" key="2">
    <source>
        <dbReference type="Proteomes" id="UP000436357"/>
    </source>
</evidence>
<dbReference type="OrthoDB" id="3240452at2"/>
<accession>A0A6N7TSP2</accession>
<reference evidence="1 2" key="1">
    <citation type="submission" date="2019-11" db="EMBL/GenBank/DDBJ databases">
        <title>Draft Genome Sequence of Plant Growth-Promoting Rhizosphere-Associated Bacteria.</title>
        <authorList>
            <person name="Vasilyev I.Y."/>
            <person name="Radchenko V."/>
            <person name="Ilnitskaya E.V."/>
        </authorList>
    </citation>
    <scope>NUCLEOTIDE SEQUENCE [LARGE SCALE GENOMIC DNA]</scope>
    <source>
        <strain evidence="1 2">VRA_9sq_n</strain>
    </source>
</reference>
<name>A0A6N7TSP2_9BIFI</name>
<comment type="caution">
    <text evidence="1">The sequence shown here is derived from an EMBL/GenBank/DDBJ whole genome shotgun (WGS) entry which is preliminary data.</text>
</comment>
<evidence type="ECO:0000313" key="1">
    <source>
        <dbReference type="EMBL" id="MSD90166.1"/>
    </source>
</evidence>
<dbReference type="AlphaFoldDB" id="A0A6N7TSP2"/>
<dbReference type="RefSeq" id="WP_154312473.1">
    <property type="nucleotide sequence ID" value="NZ_WKKW01000001.1"/>
</dbReference>
<proteinExistence type="predicted"/>